<feature type="transmembrane region" description="Helical" evidence="6">
    <location>
        <begin position="223"/>
        <end position="248"/>
    </location>
</feature>
<feature type="transmembrane region" description="Helical" evidence="6">
    <location>
        <begin position="173"/>
        <end position="190"/>
    </location>
</feature>
<proteinExistence type="predicted"/>
<evidence type="ECO:0000313" key="8">
    <source>
        <dbReference type="Proteomes" id="UP000263993"/>
    </source>
</evidence>
<feature type="transmembrane region" description="Helical" evidence="6">
    <location>
        <begin position="98"/>
        <end position="120"/>
    </location>
</feature>
<dbReference type="Pfam" id="PF02653">
    <property type="entry name" value="BPD_transp_2"/>
    <property type="match status" value="1"/>
</dbReference>
<evidence type="ECO:0000256" key="4">
    <source>
        <dbReference type="ARBA" id="ARBA00022989"/>
    </source>
</evidence>
<dbReference type="GO" id="GO:0005886">
    <property type="term" value="C:plasma membrane"/>
    <property type="evidence" value="ECO:0007669"/>
    <property type="project" value="UniProtKB-SubCell"/>
</dbReference>
<evidence type="ECO:0000256" key="6">
    <source>
        <dbReference type="SAM" id="Phobius"/>
    </source>
</evidence>
<dbReference type="Proteomes" id="UP000263993">
    <property type="component" value="Unassembled WGS sequence"/>
</dbReference>
<organism evidence="7 8">
    <name type="scientific">Undibacter mobilis</name>
    <dbReference type="NCBI Taxonomy" id="2292256"/>
    <lineage>
        <taxon>Bacteria</taxon>
        <taxon>Pseudomonadati</taxon>
        <taxon>Pseudomonadota</taxon>
        <taxon>Alphaproteobacteria</taxon>
        <taxon>Hyphomicrobiales</taxon>
        <taxon>Nitrobacteraceae</taxon>
        <taxon>Undibacter</taxon>
    </lineage>
</organism>
<reference evidence="8" key="1">
    <citation type="submission" date="2018-08" db="EMBL/GenBank/DDBJ databases">
        <authorList>
            <person name="Kim S.-J."/>
            <person name="Jung G.-Y."/>
        </authorList>
    </citation>
    <scope>NUCLEOTIDE SEQUENCE [LARGE SCALE GENOMIC DNA]</scope>
    <source>
        <strain evidence="8">GY_H</strain>
    </source>
</reference>
<comment type="subcellular location">
    <subcellularLocation>
        <location evidence="1">Cell membrane</location>
        <topology evidence="1">Multi-pass membrane protein</topology>
    </subcellularLocation>
</comment>
<feature type="transmembrane region" description="Helical" evidence="6">
    <location>
        <begin position="260"/>
        <end position="289"/>
    </location>
</feature>
<keyword evidence="8" id="KW-1185">Reference proteome</keyword>
<evidence type="ECO:0000256" key="5">
    <source>
        <dbReference type="ARBA" id="ARBA00023136"/>
    </source>
</evidence>
<evidence type="ECO:0000256" key="3">
    <source>
        <dbReference type="ARBA" id="ARBA00022692"/>
    </source>
</evidence>
<dbReference type="InterPro" id="IPR001851">
    <property type="entry name" value="ABC_transp_permease"/>
</dbReference>
<evidence type="ECO:0000256" key="2">
    <source>
        <dbReference type="ARBA" id="ARBA00022475"/>
    </source>
</evidence>
<comment type="caution">
    <text evidence="7">The sequence shown here is derived from an EMBL/GenBank/DDBJ whole genome shotgun (WGS) entry which is preliminary data.</text>
</comment>
<dbReference type="PANTHER" id="PTHR30482">
    <property type="entry name" value="HIGH-AFFINITY BRANCHED-CHAIN AMINO ACID TRANSPORT SYSTEM PERMEASE"/>
    <property type="match status" value="1"/>
</dbReference>
<feature type="transmembrane region" description="Helical" evidence="6">
    <location>
        <begin position="301"/>
        <end position="323"/>
    </location>
</feature>
<keyword evidence="3 6" id="KW-0812">Transmembrane</keyword>
<feature type="transmembrane region" description="Helical" evidence="6">
    <location>
        <begin position="64"/>
        <end position="86"/>
    </location>
</feature>
<feature type="transmembrane region" description="Helical" evidence="6">
    <location>
        <begin position="24"/>
        <end position="44"/>
    </location>
</feature>
<gene>
    <name evidence="7" type="ORF">DXH78_15585</name>
</gene>
<dbReference type="InterPro" id="IPR043428">
    <property type="entry name" value="LivM-like"/>
</dbReference>
<evidence type="ECO:0000256" key="1">
    <source>
        <dbReference type="ARBA" id="ARBA00004651"/>
    </source>
</evidence>
<dbReference type="RefSeq" id="WP_115518146.1">
    <property type="nucleotide sequence ID" value="NZ_QRGO01000002.1"/>
</dbReference>
<sequence>MSTTFEPNVLTTEAKRTTTTPRHLHVAGIASLMILALFAPFYFYPFLLMKLMCMALMAASFNLLFGYGGMLSFGHAAFIGSAAYIAGYAAKEMHLSPLLAIILGMAAATAVGWLFGLVAIRRRGIQFAMITLALSQLIYFIFLQAPFTHGEDGLQDIPRGTVLGILNLGNSLTMYYFILAFTVAGLLFIYRMVNSPFGQVVIAIRDNEARATSLGYNVHGYKLAVLMIAAAIAGLGGALKALLFQIATLNDATYLASTEVVIVALVGGIGTMLGPLAGAAAIVGLDWFFAESKFPVMVINGLVFMACVLLFRQGIVGTIAAAIEKRRMQGTEESKDA</sequence>
<accession>A0A371B357</accession>
<name>A0A371B357_9BRAD</name>
<keyword evidence="5 6" id="KW-0472">Membrane</keyword>
<dbReference type="GO" id="GO:0015658">
    <property type="term" value="F:branched-chain amino acid transmembrane transporter activity"/>
    <property type="evidence" value="ECO:0007669"/>
    <property type="project" value="InterPro"/>
</dbReference>
<dbReference type="PANTHER" id="PTHR30482:SF17">
    <property type="entry name" value="ABC TRANSPORTER ATP-BINDING PROTEIN"/>
    <property type="match status" value="1"/>
</dbReference>
<protein>
    <submittedName>
        <fullName evidence="7">Branched-chain amino acid ABC transporter permease</fullName>
    </submittedName>
</protein>
<dbReference type="EMBL" id="QRGO01000002">
    <property type="protein sequence ID" value="RDV02025.1"/>
    <property type="molecule type" value="Genomic_DNA"/>
</dbReference>
<evidence type="ECO:0000313" key="7">
    <source>
        <dbReference type="EMBL" id="RDV02025.1"/>
    </source>
</evidence>
<dbReference type="CDD" id="cd06581">
    <property type="entry name" value="TM_PBP1_LivM_like"/>
    <property type="match status" value="1"/>
</dbReference>
<keyword evidence="2" id="KW-1003">Cell membrane</keyword>
<dbReference type="AlphaFoldDB" id="A0A371B357"/>
<dbReference type="OrthoDB" id="9804361at2"/>
<keyword evidence="4 6" id="KW-1133">Transmembrane helix</keyword>
<feature type="transmembrane region" description="Helical" evidence="6">
    <location>
        <begin position="127"/>
        <end position="147"/>
    </location>
</feature>